<reference evidence="2 3" key="1">
    <citation type="submission" date="2017-04" db="EMBL/GenBank/DDBJ databases">
        <title>Long-term genomic coevolution of host-parasite interaction in the natural environment.</title>
        <authorList>
            <person name="Laanto E."/>
            <person name="Hoikkala V."/>
            <person name="Ravantti J."/>
            <person name="Sundberg L.-R."/>
        </authorList>
    </citation>
    <scope>NUCLEOTIDE SEQUENCE [LARGE SCALE GENOMIC DNA]</scope>
</reference>
<dbReference type="SMART" id="SM00382">
    <property type="entry name" value="AAA"/>
    <property type="match status" value="1"/>
</dbReference>
<dbReference type="InterPro" id="IPR027417">
    <property type="entry name" value="P-loop_NTPase"/>
</dbReference>
<protein>
    <recommendedName>
        <fullName evidence="1">AAA+ ATPase domain-containing protein</fullName>
    </recommendedName>
</protein>
<dbReference type="InterPro" id="IPR003593">
    <property type="entry name" value="AAA+_ATPase"/>
</dbReference>
<feature type="domain" description="AAA+ ATPase" evidence="1">
    <location>
        <begin position="16"/>
        <end position="146"/>
    </location>
</feature>
<name>A0A218M4R3_9CAUD</name>
<dbReference type="CDD" id="cd18809">
    <property type="entry name" value="SF1_C_RecD"/>
    <property type="match status" value="1"/>
</dbReference>
<dbReference type="GO" id="GO:0006281">
    <property type="term" value="P:DNA repair"/>
    <property type="evidence" value="ECO:0007669"/>
    <property type="project" value="InterPro"/>
</dbReference>
<dbReference type="GO" id="GO:0003678">
    <property type="term" value="F:DNA helicase activity"/>
    <property type="evidence" value="ECO:0007669"/>
    <property type="project" value="InterPro"/>
</dbReference>
<dbReference type="InterPro" id="IPR010285">
    <property type="entry name" value="DNA_helicase_pif1-like_DEAD"/>
</dbReference>
<dbReference type="Pfam" id="PF05970">
    <property type="entry name" value="PIF1"/>
    <property type="match status" value="1"/>
</dbReference>
<evidence type="ECO:0000313" key="2">
    <source>
        <dbReference type="EMBL" id="ASD51637.1"/>
    </source>
</evidence>
<dbReference type="InterPro" id="IPR051055">
    <property type="entry name" value="PIF1_helicase"/>
</dbReference>
<organism evidence="2 3">
    <name type="scientific">Flavobacterium phage FCV-3</name>
    <dbReference type="NCBI Taxonomy" id="1983586"/>
    <lineage>
        <taxon>Viruses</taxon>
        <taxon>Duplodnaviria</taxon>
        <taxon>Heunggongvirae</taxon>
        <taxon>Uroviricota</taxon>
        <taxon>Caudoviricetes</taxon>
        <taxon>Ficleduovirus</taxon>
        <taxon>Ficleduovirus FCV1</taxon>
    </lineage>
</organism>
<dbReference type="SUPFAM" id="SSF52540">
    <property type="entry name" value="P-loop containing nucleoside triphosphate hydrolases"/>
    <property type="match status" value="2"/>
</dbReference>
<dbReference type="PANTHER" id="PTHR47642">
    <property type="entry name" value="ATP-DEPENDENT DNA HELICASE"/>
    <property type="match status" value="1"/>
</dbReference>
<accession>A0A218M4R3</accession>
<dbReference type="EMBL" id="KY951963">
    <property type="protein sequence ID" value="ASD51637.1"/>
    <property type="molecule type" value="Genomic_DNA"/>
</dbReference>
<evidence type="ECO:0000313" key="3">
    <source>
        <dbReference type="Proteomes" id="UP000222640"/>
    </source>
</evidence>
<evidence type="ECO:0000259" key="1">
    <source>
        <dbReference type="SMART" id="SM00382"/>
    </source>
</evidence>
<dbReference type="GO" id="GO:0000723">
    <property type="term" value="P:telomere maintenance"/>
    <property type="evidence" value="ECO:0007669"/>
    <property type="project" value="InterPro"/>
</dbReference>
<dbReference type="Gene3D" id="3.40.50.300">
    <property type="entry name" value="P-loop containing nucleotide triphosphate hydrolases"/>
    <property type="match status" value="2"/>
</dbReference>
<proteinExistence type="predicted"/>
<sequence length="389" mass="43937">MEFSKKQKQFYDLALSGESLFLTGKAGTGKTFVVKKVIKELSKSKRVAVVAPTGVAANNIGGATIHSTFNLDLFSVLTYDNCKFLKTSKRDVLKKIDVLFIDEVSMLRVDMFDAMHWTLKKNGCKGLDEIQIVIIGDLKQLPPVIDDNFKSILLKNYNGYNFQYSDIYKKLNIKNIELDEILRQSDNEFIENLNLIRDGKKAPYFRKFINNAPKGIVLAPHNHTVKKYNVEGLKKIKEKSYFFKADIQGNVKASDFNFEDNLELKNGAKIMYLVNSKNNNLVNGTIGVFKVLDNKFFISVGNVDYKIEPVKAEKKEYVYDKELDALVLTETGSITQLPVKLAYAISIHKSQGMTFEEVTLDLTQNCFSEGQLYVGLSRVTGPNGLTIIK</sequence>
<dbReference type="Proteomes" id="UP000222640">
    <property type="component" value="Segment"/>
</dbReference>